<reference evidence="6" key="1">
    <citation type="submission" date="2022-05" db="EMBL/GenBank/DDBJ databases">
        <authorList>
            <person name="Pankratov T."/>
        </authorList>
    </citation>
    <scope>NUCLEOTIDE SEQUENCE</scope>
    <source>
        <strain evidence="6">BP6-180914</strain>
    </source>
</reference>
<dbReference type="FunFam" id="1.10.10.10:FF:000001">
    <property type="entry name" value="LysR family transcriptional regulator"/>
    <property type="match status" value="1"/>
</dbReference>
<keyword evidence="3" id="KW-0238">DNA-binding</keyword>
<dbReference type="InterPro" id="IPR000847">
    <property type="entry name" value="LysR_HTH_N"/>
</dbReference>
<evidence type="ECO:0000256" key="2">
    <source>
        <dbReference type="ARBA" id="ARBA00023015"/>
    </source>
</evidence>
<dbReference type="Gene3D" id="3.40.190.290">
    <property type="match status" value="1"/>
</dbReference>
<evidence type="ECO:0000313" key="7">
    <source>
        <dbReference type="Proteomes" id="UP001165667"/>
    </source>
</evidence>
<dbReference type="GO" id="GO:0006351">
    <property type="term" value="P:DNA-templated transcription"/>
    <property type="evidence" value="ECO:0007669"/>
    <property type="project" value="TreeGrafter"/>
</dbReference>
<dbReference type="CDD" id="cd08422">
    <property type="entry name" value="PBP2_CrgA_like"/>
    <property type="match status" value="1"/>
</dbReference>
<dbReference type="PANTHER" id="PTHR30537">
    <property type="entry name" value="HTH-TYPE TRANSCRIPTIONAL REGULATOR"/>
    <property type="match status" value="1"/>
</dbReference>
<keyword evidence="2" id="KW-0805">Transcription regulation</keyword>
<dbReference type="InterPro" id="IPR058163">
    <property type="entry name" value="LysR-type_TF_proteobact-type"/>
</dbReference>
<sequence length="308" mass="33630">MLDRFMGLKVFGRVAALGSLSAAAREIGASPTMVSKHVGAIEDRLGVKLLHRTTRKVTLTEAGRRYLDSIERVLADLAEADAAAIAERLEVTGTLRLSAPVSFGVRELVPNLSDLFRLHPRLSIDIGLNDRMVDLVEEGWDMALRIGTVRDQTMTARRLAPCHMILAASPEYLAKHGTPRTSADLTSHNCLAYTLVQTLSLDRWIFGKDGQTAIAVRGNLRASNGDALVAAAVLGQGLIYQPTFLLSKDIEAGRLMPIKLDVSMLELPGVFAVYPANRKPPAKVRAVVDFLVERFQGTPPWERGLPVF</sequence>
<dbReference type="GO" id="GO:0003700">
    <property type="term" value="F:DNA-binding transcription factor activity"/>
    <property type="evidence" value="ECO:0007669"/>
    <property type="project" value="InterPro"/>
</dbReference>
<dbReference type="AlphaFoldDB" id="A0AA42CN33"/>
<dbReference type="EMBL" id="JAMOIM010000098">
    <property type="protein sequence ID" value="MCW6513128.1"/>
    <property type="molecule type" value="Genomic_DNA"/>
</dbReference>
<dbReference type="InterPro" id="IPR036390">
    <property type="entry name" value="WH_DNA-bd_sf"/>
</dbReference>
<dbReference type="Gene3D" id="1.10.10.10">
    <property type="entry name" value="Winged helix-like DNA-binding domain superfamily/Winged helix DNA-binding domain"/>
    <property type="match status" value="1"/>
</dbReference>
<dbReference type="Pfam" id="PF03466">
    <property type="entry name" value="LysR_substrate"/>
    <property type="match status" value="1"/>
</dbReference>
<organism evidence="6 7">
    <name type="scientific">Lichenifustis flavocetrariae</name>
    <dbReference type="NCBI Taxonomy" id="2949735"/>
    <lineage>
        <taxon>Bacteria</taxon>
        <taxon>Pseudomonadati</taxon>
        <taxon>Pseudomonadota</taxon>
        <taxon>Alphaproteobacteria</taxon>
        <taxon>Hyphomicrobiales</taxon>
        <taxon>Lichenihabitantaceae</taxon>
        <taxon>Lichenifustis</taxon>
    </lineage>
</organism>
<dbReference type="SUPFAM" id="SSF46785">
    <property type="entry name" value="Winged helix' DNA-binding domain"/>
    <property type="match status" value="1"/>
</dbReference>
<proteinExistence type="inferred from homology"/>
<gene>
    <name evidence="6" type="ORF">M8523_35350</name>
</gene>
<evidence type="ECO:0000256" key="1">
    <source>
        <dbReference type="ARBA" id="ARBA00009437"/>
    </source>
</evidence>
<evidence type="ECO:0000313" key="6">
    <source>
        <dbReference type="EMBL" id="MCW6513128.1"/>
    </source>
</evidence>
<dbReference type="PANTHER" id="PTHR30537:SF5">
    <property type="entry name" value="HTH-TYPE TRANSCRIPTIONAL ACTIVATOR TTDR-RELATED"/>
    <property type="match status" value="1"/>
</dbReference>
<dbReference type="RefSeq" id="WP_282589503.1">
    <property type="nucleotide sequence ID" value="NZ_JAMOIM010000098.1"/>
</dbReference>
<dbReference type="SUPFAM" id="SSF53850">
    <property type="entry name" value="Periplasmic binding protein-like II"/>
    <property type="match status" value="1"/>
</dbReference>
<name>A0AA42CN33_9HYPH</name>
<dbReference type="Proteomes" id="UP001165667">
    <property type="component" value="Unassembled WGS sequence"/>
</dbReference>
<comment type="similarity">
    <text evidence="1">Belongs to the LysR transcriptional regulatory family.</text>
</comment>
<protein>
    <submittedName>
        <fullName evidence="6">LysR family transcriptional regulator</fullName>
    </submittedName>
</protein>
<keyword evidence="4" id="KW-0804">Transcription</keyword>
<evidence type="ECO:0000259" key="5">
    <source>
        <dbReference type="PROSITE" id="PS50931"/>
    </source>
</evidence>
<dbReference type="FunFam" id="3.40.190.290:FF:000001">
    <property type="entry name" value="Transcriptional regulator, LysR family"/>
    <property type="match status" value="1"/>
</dbReference>
<dbReference type="InterPro" id="IPR005119">
    <property type="entry name" value="LysR_subst-bd"/>
</dbReference>
<evidence type="ECO:0000256" key="4">
    <source>
        <dbReference type="ARBA" id="ARBA00023163"/>
    </source>
</evidence>
<dbReference type="InterPro" id="IPR036388">
    <property type="entry name" value="WH-like_DNA-bd_sf"/>
</dbReference>
<accession>A0AA42CN33</accession>
<dbReference type="PROSITE" id="PS50931">
    <property type="entry name" value="HTH_LYSR"/>
    <property type="match status" value="1"/>
</dbReference>
<feature type="domain" description="HTH lysR-type" evidence="5">
    <location>
        <begin position="8"/>
        <end position="60"/>
    </location>
</feature>
<dbReference type="GO" id="GO:0043565">
    <property type="term" value="F:sequence-specific DNA binding"/>
    <property type="evidence" value="ECO:0007669"/>
    <property type="project" value="TreeGrafter"/>
</dbReference>
<evidence type="ECO:0000256" key="3">
    <source>
        <dbReference type="ARBA" id="ARBA00023125"/>
    </source>
</evidence>
<dbReference type="Pfam" id="PF00126">
    <property type="entry name" value="HTH_1"/>
    <property type="match status" value="1"/>
</dbReference>
<keyword evidence="7" id="KW-1185">Reference proteome</keyword>
<comment type="caution">
    <text evidence="6">The sequence shown here is derived from an EMBL/GenBank/DDBJ whole genome shotgun (WGS) entry which is preliminary data.</text>
</comment>